<dbReference type="SUPFAM" id="SSF47954">
    <property type="entry name" value="Cyclin-like"/>
    <property type="match status" value="2"/>
</dbReference>
<dbReference type="InterPro" id="IPR043198">
    <property type="entry name" value="Cyclin/Ssn8"/>
</dbReference>
<comment type="similarity">
    <text evidence="2">Belongs to the cyclin family. Cyclin C subfamily.</text>
</comment>
<evidence type="ECO:0000256" key="8">
    <source>
        <dbReference type="SAM" id="MobiDB-lite"/>
    </source>
</evidence>
<keyword evidence="10" id="KW-1185">Reference proteome</keyword>
<dbReference type="FunFam" id="1.10.472.10:FF:000004">
    <property type="entry name" value="Cyclin T2"/>
    <property type="match status" value="1"/>
</dbReference>
<gene>
    <name evidence="9" type="ORF">X975_02061</name>
</gene>
<dbReference type="GO" id="GO:0006357">
    <property type="term" value="P:regulation of transcription by RNA polymerase II"/>
    <property type="evidence" value="ECO:0007669"/>
    <property type="project" value="InterPro"/>
</dbReference>
<keyword evidence="3" id="KW-0597">Phosphoprotein</keyword>
<evidence type="ECO:0000256" key="1">
    <source>
        <dbReference type="ARBA" id="ARBA00004123"/>
    </source>
</evidence>
<evidence type="ECO:0000256" key="6">
    <source>
        <dbReference type="ARBA" id="ARBA00023163"/>
    </source>
</evidence>
<dbReference type="OrthoDB" id="6432768at2759"/>
<evidence type="ECO:0000256" key="7">
    <source>
        <dbReference type="ARBA" id="ARBA00023242"/>
    </source>
</evidence>
<feature type="region of interest" description="Disordered" evidence="8">
    <location>
        <begin position="294"/>
        <end position="359"/>
    </location>
</feature>
<dbReference type="EMBL" id="KK119154">
    <property type="protein sequence ID" value="KFM74900.1"/>
    <property type="molecule type" value="Genomic_DNA"/>
</dbReference>
<keyword evidence="5" id="KW-0195">Cyclin</keyword>
<dbReference type="STRING" id="407821.A0A087UC11"/>
<dbReference type="GO" id="GO:0005634">
    <property type="term" value="C:nucleus"/>
    <property type="evidence" value="ECO:0007669"/>
    <property type="project" value="UniProtKB-SubCell"/>
</dbReference>
<feature type="compositionally biased region" description="Polar residues" evidence="8">
    <location>
        <begin position="349"/>
        <end position="359"/>
    </location>
</feature>
<dbReference type="AlphaFoldDB" id="A0A087UC11"/>
<protein>
    <submittedName>
        <fullName evidence="9">Cyclin-T2</fullName>
    </submittedName>
</protein>
<feature type="compositionally biased region" description="Basic and acidic residues" evidence="8">
    <location>
        <begin position="330"/>
        <end position="348"/>
    </location>
</feature>
<keyword evidence="6" id="KW-0804">Transcription</keyword>
<dbReference type="Gene3D" id="1.10.472.10">
    <property type="entry name" value="Cyclin-like"/>
    <property type="match status" value="2"/>
</dbReference>
<evidence type="ECO:0000313" key="9">
    <source>
        <dbReference type="EMBL" id="KFM74900.1"/>
    </source>
</evidence>
<evidence type="ECO:0000256" key="3">
    <source>
        <dbReference type="ARBA" id="ARBA00022553"/>
    </source>
</evidence>
<evidence type="ECO:0000256" key="2">
    <source>
        <dbReference type="ARBA" id="ARBA00008638"/>
    </source>
</evidence>
<keyword evidence="7" id="KW-0539">Nucleus</keyword>
<keyword evidence="4" id="KW-0805">Transcription regulation</keyword>
<dbReference type="Pfam" id="PF21797">
    <property type="entry name" value="CycT2-like_C"/>
    <property type="match status" value="1"/>
</dbReference>
<accession>A0A087UC11</accession>
<dbReference type="GO" id="GO:0016538">
    <property type="term" value="F:cyclin-dependent protein serine/threonine kinase regulator activity"/>
    <property type="evidence" value="ECO:0007669"/>
    <property type="project" value="InterPro"/>
</dbReference>
<proteinExistence type="inferred from homology"/>
<dbReference type="PANTHER" id="PTHR10026">
    <property type="entry name" value="CYCLIN"/>
    <property type="match status" value="1"/>
</dbReference>
<evidence type="ECO:0000313" key="10">
    <source>
        <dbReference type="Proteomes" id="UP000054359"/>
    </source>
</evidence>
<evidence type="ECO:0000256" key="4">
    <source>
        <dbReference type="ARBA" id="ARBA00023015"/>
    </source>
</evidence>
<comment type="subcellular location">
    <subcellularLocation>
        <location evidence="1">Nucleus</location>
    </subcellularLocation>
</comment>
<organism evidence="9 10">
    <name type="scientific">Stegodyphus mimosarum</name>
    <name type="common">African social velvet spider</name>
    <dbReference type="NCBI Taxonomy" id="407821"/>
    <lineage>
        <taxon>Eukaryota</taxon>
        <taxon>Metazoa</taxon>
        <taxon>Ecdysozoa</taxon>
        <taxon>Arthropoda</taxon>
        <taxon>Chelicerata</taxon>
        <taxon>Arachnida</taxon>
        <taxon>Araneae</taxon>
        <taxon>Araneomorphae</taxon>
        <taxon>Entelegynae</taxon>
        <taxon>Eresoidea</taxon>
        <taxon>Eresidae</taxon>
        <taxon>Stegodyphus</taxon>
    </lineage>
</organism>
<dbReference type="InterPro" id="IPR036915">
    <property type="entry name" value="Cyclin-like_sf"/>
</dbReference>
<sequence length="403" mass="45324">MNLGLFELRITDPVLDKPSYAGINLLGIRKNIRENRCYSFFSLKLSIAALFLATKIEGQNKKLEHVIKVAQQCFEQNATPLDVKSLAYSKKHNEIVILENILLQTIGFHLEIQHPHVFVEKVCHFVKASQELAQISYFLATTSLHVTTMCLRYKPSLVACVCFHVACKWSNWKIEPCSEGKEWYYYIDKTLTLQYLETLTQEFIAILEASPLRLKKSFIKQKNACESKSILDKSSNSGNACESKSILDESSNSGKHSSFSSSKIDFLRRGSSLGLSSVSFNLCTDINEKSVAKAEEVEKSTAPAQPSPCKKRKHKMELSHSISTLTDPEEGNKEELRHTSSVDAKESMHSLNNVSRNSSHISNDPLDVLARCDAEFKRKNVSVMNSSNSKLSVIDHSDVVIQR</sequence>
<name>A0A087UC11_STEMI</name>
<reference evidence="9 10" key="1">
    <citation type="submission" date="2013-11" db="EMBL/GenBank/DDBJ databases">
        <title>Genome sequencing of Stegodyphus mimosarum.</title>
        <authorList>
            <person name="Bechsgaard J."/>
        </authorList>
    </citation>
    <scope>NUCLEOTIDE SEQUENCE [LARGE SCALE GENOMIC DNA]</scope>
</reference>
<feature type="non-terminal residue" evidence="9">
    <location>
        <position position="403"/>
    </location>
</feature>
<dbReference type="Proteomes" id="UP000054359">
    <property type="component" value="Unassembled WGS sequence"/>
</dbReference>
<dbReference type="CDD" id="cd20539">
    <property type="entry name" value="CYCLIN_CCNT_rpt2"/>
    <property type="match status" value="1"/>
</dbReference>
<evidence type="ECO:0000256" key="5">
    <source>
        <dbReference type="ARBA" id="ARBA00023127"/>
    </source>
</evidence>